<reference evidence="5 6" key="1">
    <citation type="journal article" date="2015" name="Fungal Genet. Biol.">
        <title>Evolution of novel wood decay mechanisms in Agaricales revealed by the genome sequences of Fistulina hepatica and Cylindrobasidium torrendii.</title>
        <authorList>
            <person name="Floudas D."/>
            <person name="Held B.W."/>
            <person name="Riley R."/>
            <person name="Nagy L.G."/>
            <person name="Koehler G."/>
            <person name="Ransdell A.S."/>
            <person name="Younus H."/>
            <person name="Chow J."/>
            <person name="Chiniquy J."/>
            <person name="Lipzen A."/>
            <person name="Tritt A."/>
            <person name="Sun H."/>
            <person name="Haridas S."/>
            <person name="LaButti K."/>
            <person name="Ohm R.A."/>
            <person name="Kues U."/>
            <person name="Blanchette R.A."/>
            <person name="Grigoriev I.V."/>
            <person name="Minto R.E."/>
            <person name="Hibbett D.S."/>
        </authorList>
    </citation>
    <scope>NUCLEOTIDE SEQUENCE [LARGE SCALE GENOMIC DNA]</scope>
    <source>
        <strain evidence="5 6">FP15055 ss-10</strain>
    </source>
</reference>
<feature type="compositionally biased region" description="Pro residues" evidence="3">
    <location>
        <begin position="389"/>
        <end position="398"/>
    </location>
</feature>
<dbReference type="InterPro" id="IPR008220">
    <property type="entry name" value="HAT_MetX-like"/>
</dbReference>
<dbReference type="GO" id="GO:0004414">
    <property type="term" value="F:homoserine O-acetyltransferase activity"/>
    <property type="evidence" value="ECO:0007669"/>
    <property type="project" value="TreeGrafter"/>
</dbReference>
<evidence type="ECO:0000313" key="6">
    <source>
        <dbReference type="Proteomes" id="UP000054007"/>
    </source>
</evidence>
<dbReference type="EMBL" id="KN880479">
    <property type="protein sequence ID" value="KIY69752.1"/>
    <property type="molecule type" value="Genomic_DNA"/>
</dbReference>
<organism evidence="5 6">
    <name type="scientific">Cylindrobasidium torrendii FP15055 ss-10</name>
    <dbReference type="NCBI Taxonomy" id="1314674"/>
    <lineage>
        <taxon>Eukaryota</taxon>
        <taxon>Fungi</taxon>
        <taxon>Dikarya</taxon>
        <taxon>Basidiomycota</taxon>
        <taxon>Agaricomycotina</taxon>
        <taxon>Agaricomycetes</taxon>
        <taxon>Agaricomycetidae</taxon>
        <taxon>Agaricales</taxon>
        <taxon>Marasmiineae</taxon>
        <taxon>Physalacriaceae</taxon>
        <taxon>Cylindrobasidium</taxon>
    </lineage>
</organism>
<dbReference type="AlphaFoldDB" id="A0A0D7BGZ8"/>
<dbReference type="OrthoDB" id="444135at2759"/>
<evidence type="ECO:0000256" key="1">
    <source>
        <dbReference type="ARBA" id="ARBA00006886"/>
    </source>
</evidence>
<proteinExistence type="inferred from homology"/>
<protein>
    <submittedName>
        <fullName evidence="5">Homoserine acetyltransferase</fullName>
    </submittedName>
</protein>
<sequence length="475" mass="51951">MFTLKLGSSRLVPACRRRLSRAVSTGARPNFPCVDAHAARESRILRKISDTAPLKTGTSESGPEPAYARPNPSSYNVYHHKTPMSLAYGSELPSFEIAYETWGTLSPRKDNVILLHTGLSASSHAASTSLNASDGWWEKFIGPAKAIDTDKYFVICTNVLGGCYGSTGPSSIDPTTGHHYGTNFPILSVFDMVRAQFHLLDHLGIDKLYASIGCSMGGMQSLAAGWLHPKRVGKVASISGTARSSPSAVAMRYAQRSVLMADPNWNNGFYYDAVPPHAGMKLARQIATITYRSGPEWDSRFGRQLRPVVDTSIPRRPALCPDFAIETYLDHQGESFCLKYDANSLIYISKAMDLFDMTDDALRELRLKRGPSTDCEEPIPRKISHSKSHPPPTNPPPYLSSLAKGMSPLAETPVLILGVQSDILFTVEQQREAADALRMAGNHQVSYYELGGVWGHDTFLLDVLNVGGAIRGFLS</sequence>
<dbReference type="PANTHER" id="PTHR32268:SF16">
    <property type="entry name" value="SERINE O-SUCCINYLTRANSFERASE"/>
    <property type="match status" value="1"/>
</dbReference>
<dbReference type="GO" id="GO:0009001">
    <property type="term" value="F:serine O-acetyltransferase activity"/>
    <property type="evidence" value="ECO:0007669"/>
    <property type="project" value="TreeGrafter"/>
</dbReference>
<dbReference type="GO" id="GO:0005739">
    <property type="term" value="C:mitochondrion"/>
    <property type="evidence" value="ECO:0007669"/>
    <property type="project" value="TreeGrafter"/>
</dbReference>
<evidence type="ECO:0000256" key="3">
    <source>
        <dbReference type="SAM" id="MobiDB-lite"/>
    </source>
</evidence>
<feature type="active site" evidence="2">
    <location>
        <position position="422"/>
    </location>
</feature>
<feature type="domain" description="AB hydrolase-1" evidence="4">
    <location>
        <begin position="112"/>
        <end position="436"/>
    </location>
</feature>
<gene>
    <name evidence="5" type="ORF">CYLTODRAFT_372204</name>
</gene>
<dbReference type="HAMAP" id="MF_00296">
    <property type="entry name" value="MetX_acyltransf"/>
    <property type="match status" value="1"/>
</dbReference>
<dbReference type="GO" id="GO:0006535">
    <property type="term" value="P:cysteine biosynthetic process from serine"/>
    <property type="evidence" value="ECO:0007669"/>
    <property type="project" value="TreeGrafter"/>
</dbReference>
<dbReference type="Gene3D" id="3.40.50.1820">
    <property type="entry name" value="alpha/beta hydrolase"/>
    <property type="match status" value="1"/>
</dbReference>
<keyword evidence="6" id="KW-1185">Reference proteome</keyword>
<dbReference type="GO" id="GO:0009092">
    <property type="term" value="P:homoserine metabolic process"/>
    <property type="evidence" value="ECO:0007669"/>
    <property type="project" value="TreeGrafter"/>
</dbReference>
<feature type="region of interest" description="Disordered" evidence="3">
    <location>
        <begin position="368"/>
        <end position="398"/>
    </location>
</feature>
<evidence type="ECO:0000259" key="4">
    <source>
        <dbReference type="Pfam" id="PF00561"/>
    </source>
</evidence>
<accession>A0A0D7BGZ8</accession>
<evidence type="ECO:0000313" key="5">
    <source>
        <dbReference type="EMBL" id="KIY69752.1"/>
    </source>
</evidence>
<dbReference type="SUPFAM" id="SSF53474">
    <property type="entry name" value="alpha/beta-Hydrolases"/>
    <property type="match status" value="1"/>
</dbReference>
<dbReference type="InterPro" id="IPR000073">
    <property type="entry name" value="AB_hydrolase_1"/>
</dbReference>
<feature type="region of interest" description="Disordered" evidence="3">
    <location>
        <begin position="49"/>
        <end position="70"/>
    </location>
</feature>
<dbReference type="Pfam" id="PF00561">
    <property type="entry name" value="Abhydrolase_1"/>
    <property type="match status" value="1"/>
</dbReference>
<dbReference type="NCBIfam" id="NF001209">
    <property type="entry name" value="PRK00175.1"/>
    <property type="match status" value="1"/>
</dbReference>
<keyword evidence="5" id="KW-0808">Transferase</keyword>
<feature type="active site" description="Nucleophile" evidence="2">
    <location>
        <position position="215"/>
    </location>
</feature>
<dbReference type="GO" id="GO:0009086">
    <property type="term" value="P:methionine biosynthetic process"/>
    <property type="evidence" value="ECO:0007669"/>
    <property type="project" value="TreeGrafter"/>
</dbReference>
<dbReference type="PIRSF" id="PIRSF000443">
    <property type="entry name" value="Homoser_Ac_trans"/>
    <property type="match status" value="1"/>
</dbReference>
<evidence type="ECO:0000256" key="2">
    <source>
        <dbReference type="PIRSR" id="PIRSR000443-1"/>
    </source>
</evidence>
<dbReference type="InterPro" id="IPR029058">
    <property type="entry name" value="AB_hydrolase_fold"/>
</dbReference>
<name>A0A0D7BGZ8_9AGAR</name>
<feature type="active site" evidence="2">
    <location>
        <position position="456"/>
    </location>
</feature>
<comment type="similarity">
    <text evidence="1">Belongs to the AB hydrolase superfamily. MetX family.</text>
</comment>
<dbReference type="STRING" id="1314674.A0A0D7BGZ8"/>
<dbReference type="NCBIfam" id="TIGR01392">
    <property type="entry name" value="homoserO_Ac_trn"/>
    <property type="match status" value="1"/>
</dbReference>
<dbReference type="Proteomes" id="UP000054007">
    <property type="component" value="Unassembled WGS sequence"/>
</dbReference>
<dbReference type="PANTHER" id="PTHR32268">
    <property type="entry name" value="HOMOSERINE O-ACETYLTRANSFERASE"/>
    <property type="match status" value="1"/>
</dbReference>